<comment type="caution">
    <text evidence="1">The sequence shown here is derived from an EMBL/GenBank/DDBJ whole genome shotgun (WGS) entry which is preliminary data.</text>
</comment>
<evidence type="ECO:0000313" key="1">
    <source>
        <dbReference type="EMBL" id="KKM21253.1"/>
    </source>
</evidence>
<dbReference type="AlphaFoldDB" id="A0A0F9KGG8"/>
<accession>A0A0F9KGG8</accession>
<sequence length="117" mass="13405">MFNWKDTVMTDKAIMSILNRLRPGGIYHVRSLSRDFKRDVIPLLETQAEISFKAGKEERGKEEDRVIARKDVQETKKQIAADLESLIAAYQIHSSPAIRAIKFKEIEGYLENLAEGK</sequence>
<name>A0A0F9KGG8_9ZZZZ</name>
<reference evidence="1" key="1">
    <citation type="journal article" date="2015" name="Nature">
        <title>Complex archaea that bridge the gap between prokaryotes and eukaryotes.</title>
        <authorList>
            <person name="Spang A."/>
            <person name="Saw J.H."/>
            <person name="Jorgensen S.L."/>
            <person name="Zaremba-Niedzwiedzka K."/>
            <person name="Martijn J."/>
            <person name="Lind A.E."/>
            <person name="van Eijk R."/>
            <person name="Schleper C."/>
            <person name="Guy L."/>
            <person name="Ettema T.J."/>
        </authorList>
    </citation>
    <scope>NUCLEOTIDE SEQUENCE</scope>
</reference>
<gene>
    <name evidence="1" type="ORF">LCGC14_1637310</name>
</gene>
<protein>
    <submittedName>
        <fullName evidence="1">Uncharacterized protein</fullName>
    </submittedName>
</protein>
<dbReference type="EMBL" id="LAZR01013589">
    <property type="protein sequence ID" value="KKM21253.1"/>
    <property type="molecule type" value="Genomic_DNA"/>
</dbReference>
<proteinExistence type="predicted"/>
<organism evidence="1">
    <name type="scientific">marine sediment metagenome</name>
    <dbReference type="NCBI Taxonomy" id="412755"/>
    <lineage>
        <taxon>unclassified sequences</taxon>
        <taxon>metagenomes</taxon>
        <taxon>ecological metagenomes</taxon>
    </lineage>
</organism>